<evidence type="ECO:0000313" key="2">
    <source>
        <dbReference type="Proteomes" id="UP000248329"/>
    </source>
</evidence>
<accession>A0AC61L2E5</accession>
<name>A0AC61L2E5_9EURY</name>
<protein>
    <submittedName>
        <fullName evidence="1">CCA tRNA nucleotidyltransferase</fullName>
    </submittedName>
</protein>
<comment type="caution">
    <text evidence="1">The sequence shown here is derived from an EMBL/GenBank/DDBJ whole genome shotgun (WGS) entry which is preliminary data.</text>
</comment>
<evidence type="ECO:0000313" key="1">
    <source>
        <dbReference type="EMBL" id="PXF60509.1"/>
    </source>
</evidence>
<dbReference type="Proteomes" id="UP000248329">
    <property type="component" value="Unassembled WGS sequence"/>
</dbReference>
<gene>
    <name evidence="1" type="primary">cca</name>
    <name evidence="1" type="ORF">C4B59_08965</name>
</gene>
<dbReference type="EMBL" id="PQXF01000015">
    <property type="protein sequence ID" value="PXF60509.1"/>
    <property type="molecule type" value="Genomic_DNA"/>
</dbReference>
<proteinExistence type="predicted"/>
<reference evidence="1" key="1">
    <citation type="submission" date="2018-01" db="EMBL/GenBank/DDBJ databases">
        <authorList>
            <person name="Krukenberg V."/>
        </authorList>
    </citation>
    <scope>NUCLEOTIDE SEQUENCE</scope>
    <source>
        <strain evidence="1">E20ANME2</strain>
    </source>
</reference>
<organism evidence="1 2">
    <name type="scientific">Candidatus Methanogaster sp</name>
    <dbReference type="NCBI Taxonomy" id="3386292"/>
    <lineage>
        <taxon>Archaea</taxon>
        <taxon>Methanobacteriati</taxon>
        <taxon>Methanobacteriota</taxon>
        <taxon>Stenosarchaea group</taxon>
        <taxon>Methanomicrobia</taxon>
        <taxon>Methanosarcinales</taxon>
        <taxon>ANME-2 cluster</taxon>
        <taxon>Candidatus Methanogasteraceae</taxon>
        <taxon>Candidatus Methanogaster</taxon>
    </lineage>
</organism>
<sequence>MQSEIRTILATVLDRIKPTPVERDELAKLARRIAGYVEEEGVPCELVGSAARNTWISGEHDLDLFLMFPATLNRDELEDEGLRIAKSVAERSDSYEIRYAEHPYVHGRFDGYRVDLVPCYRLSSANELKSAVDRTPFHNKYILSKIGGLEDDVLLLKQFMKRADVYGSELRVCGFSGLLCELLILHYGSFQGVLDAACDWRDGLLIEPGDGGTSQRSQDAGIGHGGVWEPLYVIDPTDPNRNVAAALSLDQFYVFVDAARGFLAEPSIEYFFAEPAPRIDKPEIVAAMDARGTDLLAIVFEIPDMVEDIVYPQLYKMQESVLALLSEHEFAVHGSAATVLPASETTDTVVLLIELVSGKLPPLRKHAGPPAYMRKHAERFKMKLAGEDTFSNVYIKDGRYVVDLCRTYRSAKDLLMSELHSRALGKQLRKEAREGYAVLEGREIIDAVDLAFLSKYFKK</sequence>